<name>A0A8J7U318_9BACT</name>
<comment type="caution">
    <text evidence="3">The sequence shown here is derived from an EMBL/GenBank/DDBJ whole genome shotgun (WGS) entry which is preliminary data.</text>
</comment>
<feature type="region of interest" description="Disordered" evidence="2">
    <location>
        <begin position="1"/>
        <end position="42"/>
    </location>
</feature>
<feature type="coiled-coil region" evidence="1">
    <location>
        <begin position="64"/>
        <end position="91"/>
    </location>
</feature>
<gene>
    <name evidence="3" type="ORF">J3U88_15635</name>
</gene>
<reference evidence="3" key="1">
    <citation type="submission" date="2021-03" db="EMBL/GenBank/DDBJ databases">
        <authorList>
            <person name="Wang G."/>
        </authorList>
    </citation>
    <scope>NUCLEOTIDE SEQUENCE</scope>
    <source>
        <strain evidence="3">KCTC 12899</strain>
    </source>
</reference>
<proteinExistence type="predicted"/>
<dbReference type="EMBL" id="JAFREP010000014">
    <property type="protein sequence ID" value="MBO1319908.1"/>
    <property type="molecule type" value="Genomic_DNA"/>
</dbReference>
<evidence type="ECO:0000256" key="2">
    <source>
        <dbReference type="SAM" id="MobiDB-lite"/>
    </source>
</evidence>
<organism evidence="3 4">
    <name type="scientific">Acanthopleuribacter pedis</name>
    <dbReference type="NCBI Taxonomy" id="442870"/>
    <lineage>
        <taxon>Bacteria</taxon>
        <taxon>Pseudomonadati</taxon>
        <taxon>Acidobacteriota</taxon>
        <taxon>Holophagae</taxon>
        <taxon>Acanthopleuribacterales</taxon>
        <taxon>Acanthopleuribacteraceae</taxon>
        <taxon>Acanthopleuribacter</taxon>
    </lineage>
</organism>
<evidence type="ECO:0000313" key="4">
    <source>
        <dbReference type="Proteomes" id="UP000664417"/>
    </source>
</evidence>
<keyword evidence="4" id="KW-1185">Reference proteome</keyword>
<protein>
    <submittedName>
        <fullName evidence="3">Uncharacterized protein</fullName>
    </submittedName>
</protein>
<evidence type="ECO:0000256" key="1">
    <source>
        <dbReference type="SAM" id="Coils"/>
    </source>
</evidence>
<evidence type="ECO:0000313" key="3">
    <source>
        <dbReference type="EMBL" id="MBO1319908.1"/>
    </source>
</evidence>
<dbReference type="AlphaFoldDB" id="A0A8J7U318"/>
<dbReference type="Proteomes" id="UP000664417">
    <property type="component" value="Unassembled WGS sequence"/>
</dbReference>
<dbReference type="RefSeq" id="WP_207859859.1">
    <property type="nucleotide sequence ID" value="NZ_JAFREP010000014.1"/>
</dbReference>
<sequence length="148" mass="17038">MSKTVPPNFSEPALLDQTPHPPRRVVGPLSDGVGEAPPPRRQRPEFHPFTWLLGLFTAVLGYYAVKFDQTLSTLERQVVQVEQQLHAGRELHQTNLAHVTHQTLELTRNLQKNSRQQRTESRELQIRVEGHVNRLNERVSRLEGQTNR</sequence>
<keyword evidence="1" id="KW-0175">Coiled coil</keyword>
<accession>A0A8J7U318</accession>